<evidence type="ECO:0000313" key="5">
    <source>
        <dbReference type="Proteomes" id="UP001230156"/>
    </source>
</evidence>
<gene>
    <name evidence="4" type="ORF">Q8A70_02800</name>
</gene>
<keyword evidence="1" id="KW-0560">Oxidoreductase</keyword>
<dbReference type="InterPro" id="IPR000683">
    <property type="entry name" value="Gfo/Idh/MocA-like_OxRdtase_N"/>
</dbReference>
<dbReference type="InterPro" id="IPR050463">
    <property type="entry name" value="Gfo/Idh/MocA_oxidrdct_glycsds"/>
</dbReference>
<keyword evidence="5" id="KW-1185">Reference proteome</keyword>
<dbReference type="Gene3D" id="3.30.360.10">
    <property type="entry name" value="Dihydrodipicolinate Reductase, domain 2"/>
    <property type="match status" value="1"/>
</dbReference>
<accession>A0ABU0YFS6</accession>
<dbReference type="SUPFAM" id="SSF51735">
    <property type="entry name" value="NAD(P)-binding Rossmann-fold domains"/>
    <property type="match status" value="1"/>
</dbReference>
<evidence type="ECO:0000313" key="4">
    <source>
        <dbReference type="EMBL" id="MDQ7246573.1"/>
    </source>
</evidence>
<dbReference type="Pfam" id="PF22725">
    <property type="entry name" value="GFO_IDH_MocA_C3"/>
    <property type="match status" value="1"/>
</dbReference>
<name>A0ABU0YFS6_9PROT</name>
<proteinExistence type="predicted"/>
<dbReference type="Gene3D" id="3.40.50.720">
    <property type="entry name" value="NAD(P)-binding Rossmann-like Domain"/>
    <property type="match status" value="1"/>
</dbReference>
<evidence type="ECO:0000256" key="1">
    <source>
        <dbReference type="ARBA" id="ARBA00023002"/>
    </source>
</evidence>
<reference evidence="5" key="1">
    <citation type="submission" date="2023-08" db="EMBL/GenBank/DDBJ databases">
        <title>Rhodospirillaceae gen. nov., a novel taxon isolated from the Yangtze River Yuezi River estuary sludge.</title>
        <authorList>
            <person name="Ruan L."/>
        </authorList>
    </citation>
    <scope>NUCLEOTIDE SEQUENCE [LARGE SCALE GENOMIC DNA]</scope>
    <source>
        <strain evidence="5">R-7</strain>
    </source>
</reference>
<dbReference type="RefSeq" id="WP_379953963.1">
    <property type="nucleotide sequence ID" value="NZ_JAUYVI010000001.1"/>
</dbReference>
<dbReference type="PANTHER" id="PTHR43818">
    <property type="entry name" value="BCDNA.GH03377"/>
    <property type="match status" value="1"/>
</dbReference>
<organism evidence="4 5">
    <name type="scientific">Dongia sedimenti</name>
    <dbReference type="NCBI Taxonomy" id="3064282"/>
    <lineage>
        <taxon>Bacteria</taxon>
        <taxon>Pseudomonadati</taxon>
        <taxon>Pseudomonadota</taxon>
        <taxon>Alphaproteobacteria</taxon>
        <taxon>Rhodospirillales</taxon>
        <taxon>Dongiaceae</taxon>
        <taxon>Dongia</taxon>
    </lineage>
</organism>
<evidence type="ECO:0000259" key="2">
    <source>
        <dbReference type="Pfam" id="PF01408"/>
    </source>
</evidence>
<dbReference type="SUPFAM" id="SSF55347">
    <property type="entry name" value="Glyceraldehyde-3-phosphate dehydrogenase-like, C-terminal domain"/>
    <property type="match status" value="1"/>
</dbReference>
<dbReference type="InterPro" id="IPR055170">
    <property type="entry name" value="GFO_IDH_MocA-like_dom"/>
</dbReference>
<dbReference type="Proteomes" id="UP001230156">
    <property type="component" value="Unassembled WGS sequence"/>
</dbReference>
<dbReference type="PANTHER" id="PTHR43818:SF11">
    <property type="entry name" value="BCDNA.GH03377"/>
    <property type="match status" value="1"/>
</dbReference>
<feature type="domain" description="GFO/IDH/MocA-like oxidoreductase" evidence="3">
    <location>
        <begin position="144"/>
        <end position="278"/>
    </location>
</feature>
<dbReference type="EMBL" id="JAUYVI010000001">
    <property type="protein sequence ID" value="MDQ7246573.1"/>
    <property type="molecule type" value="Genomic_DNA"/>
</dbReference>
<protein>
    <submittedName>
        <fullName evidence="4">Gfo/Idh/MocA family oxidoreductase</fullName>
    </submittedName>
</protein>
<sequence length="377" mass="40434">MTKKTLGIGLIGAGFIGRAHAFGYHTMPAVFANAGALPVLKVMCDTPAARAKQVADELGFPCSTDDWRKLVNDPEVDIVDICAPSNLHREIALAAIAAGKHVYCEKPVGLGGAEATEIAAAAKKKGIKTQVGFSYARHPVIGLAKKLIDEGALGKLIHMRWTYNEDYMSDPAAPFTWRNDAKLGSRAGALGDLGAHGLAITGVLAGEISAVCARTVLATPKRKDPATGELRQVDNEDVTDCLFECSNGVTGIFSTSRIACGSKMHLSFELVGSQGTVRWNAERYNELDYYDSREPKDRQGFRTIFANASHAPYGNFCPAPGHGIGFNDFKVIEIYELMEAIASGKRVLTDMDDGARVGRIMDAVLDSADKRAWVSVG</sequence>
<evidence type="ECO:0000259" key="3">
    <source>
        <dbReference type="Pfam" id="PF22725"/>
    </source>
</evidence>
<dbReference type="InterPro" id="IPR036291">
    <property type="entry name" value="NAD(P)-bd_dom_sf"/>
</dbReference>
<comment type="caution">
    <text evidence="4">The sequence shown here is derived from an EMBL/GenBank/DDBJ whole genome shotgun (WGS) entry which is preliminary data.</text>
</comment>
<feature type="domain" description="Gfo/Idh/MocA-like oxidoreductase N-terminal" evidence="2">
    <location>
        <begin position="7"/>
        <end position="133"/>
    </location>
</feature>
<dbReference type="Pfam" id="PF01408">
    <property type="entry name" value="GFO_IDH_MocA"/>
    <property type="match status" value="1"/>
</dbReference>